<feature type="non-terminal residue" evidence="1">
    <location>
        <position position="1"/>
    </location>
</feature>
<dbReference type="EMBL" id="AWSJ01000003">
    <property type="protein sequence ID" value="ERI11868.1"/>
    <property type="molecule type" value="Genomic_DNA"/>
</dbReference>
<dbReference type="AlphaFoldDB" id="U1XBE5"/>
<dbReference type="Proteomes" id="UP000016511">
    <property type="component" value="Unassembled WGS sequence"/>
</dbReference>
<comment type="caution">
    <text evidence="1">The sequence shown here is derived from an EMBL/GenBank/DDBJ whole genome shotgun (WGS) entry which is preliminary data.</text>
</comment>
<evidence type="ECO:0000313" key="2">
    <source>
        <dbReference type="Proteomes" id="UP000016511"/>
    </source>
</evidence>
<dbReference type="HOGENOM" id="CLU_3321259_0_0_9"/>
<organism evidence="1 2">
    <name type="scientific">Aneurinibacillus aneurinilyticus ATCC 12856</name>
    <dbReference type="NCBI Taxonomy" id="649747"/>
    <lineage>
        <taxon>Bacteria</taxon>
        <taxon>Bacillati</taxon>
        <taxon>Bacillota</taxon>
        <taxon>Bacilli</taxon>
        <taxon>Bacillales</taxon>
        <taxon>Paenibacillaceae</taxon>
        <taxon>Aneurinibacillus group</taxon>
        <taxon>Aneurinibacillus</taxon>
    </lineage>
</organism>
<sequence>DKRMLASGFFYVRKGYTKLIAKHYIFRLPQTCMNTGFDQ</sequence>
<proteinExistence type="predicted"/>
<keyword evidence="2" id="KW-1185">Reference proteome</keyword>
<name>U1XBE5_ANEAE</name>
<accession>U1XBE5</accession>
<gene>
    <name evidence="1" type="ORF">HMPREF0083_00064</name>
</gene>
<evidence type="ECO:0000313" key="1">
    <source>
        <dbReference type="EMBL" id="ERI11868.1"/>
    </source>
</evidence>
<reference evidence="1 2" key="1">
    <citation type="submission" date="2013-08" db="EMBL/GenBank/DDBJ databases">
        <authorList>
            <person name="Weinstock G."/>
            <person name="Sodergren E."/>
            <person name="Wylie T."/>
            <person name="Fulton L."/>
            <person name="Fulton R."/>
            <person name="Fronick C."/>
            <person name="O'Laughlin M."/>
            <person name="Godfrey J."/>
            <person name="Miner T."/>
            <person name="Herter B."/>
            <person name="Appelbaum E."/>
            <person name="Cordes M."/>
            <person name="Lek S."/>
            <person name="Wollam A."/>
            <person name="Pepin K.H."/>
            <person name="Palsikar V.B."/>
            <person name="Mitreva M."/>
            <person name="Wilson R.K."/>
        </authorList>
    </citation>
    <scope>NUCLEOTIDE SEQUENCE [LARGE SCALE GENOMIC DNA]</scope>
    <source>
        <strain evidence="1 2">ATCC 12856</strain>
    </source>
</reference>
<protein>
    <submittedName>
        <fullName evidence="1">Uncharacterized protein</fullName>
    </submittedName>
</protein>